<dbReference type="GO" id="GO:0030674">
    <property type="term" value="F:protein-macromolecule adaptor activity"/>
    <property type="evidence" value="ECO:0007669"/>
    <property type="project" value="TreeGrafter"/>
</dbReference>
<feature type="region of interest" description="Disordered" evidence="2">
    <location>
        <begin position="230"/>
        <end position="330"/>
    </location>
</feature>
<dbReference type="GO" id="GO:0034271">
    <property type="term" value="C:phosphatidylinositol 3-kinase complex, class III, type I"/>
    <property type="evidence" value="ECO:0007669"/>
    <property type="project" value="TreeGrafter"/>
</dbReference>
<dbReference type="GO" id="GO:0043548">
    <property type="term" value="F:phosphatidylinositol 3-kinase binding"/>
    <property type="evidence" value="ECO:0007669"/>
    <property type="project" value="TreeGrafter"/>
</dbReference>
<accession>A0A9P6JQH5</accession>
<evidence type="ECO:0000313" key="3">
    <source>
        <dbReference type="EMBL" id="KAF9528858.1"/>
    </source>
</evidence>
<dbReference type="AlphaFoldDB" id="A0A9P6JQH5"/>
<feature type="region of interest" description="Disordered" evidence="2">
    <location>
        <begin position="1"/>
        <end position="218"/>
    </location>
</feature>
<evidence type="ECO:0000256" key="2">
    <source>
        <dbReference type="SAM" id="MobiDB-lite"/>
    </source>
</evidence>
<feature type="coiled-coil region" evidence="1">
    <location>
        <begin position="749"/>
        <end position="874"/>
    </location>
</feature>
<feature type="compositionally biased region" description="Basic and acidic residues" evidence="2">
    <location>
        <begin position="81"/>
        <end position="90"/>
    </location>
</feature>
<dbReference type="GO" id="GO:0000045">
    <property type="term" value="P:autophagosome assembly"/>
    <property type="evidence" value="ECO:0007669"/>
    <property type="project" value="TreeGrafter"/>
</dbReference>
<dbReference type="GO" id="GO:0006995">
    <property type="term" value="P:cellular response to nitrogen starvation"/>
    <property type="evidence" value="ECO:0007669"/>
    <property type="project" value="TreeGrafter"/>
</dbReference>
<evidence type="ECO:0000313" key="4">
    <source>
        <dbReference type="Proteomes" id="UP000807306"/>
    </source>
</evidence>
<feature type="region of interest" description="Disordered" evidence="2">
    <location>
        <begin position="368"/>
        <end position="405"/>
    </location>
</feature>
<protein>
    <submittedName>
        <fullName evidence="3">Uncharacterized protein</fullName>
    </submittedName>
</protein>
<feature type="compositionally biased region" description="Polar residues" evidence="2">
    <location>
        <begin position="260"/>
        <end position="277"/>
    </location>
</feature>
<dbReference type="Proteomes" id="UP000807306">
    <property type="component" value="Unassembled WGS sequence"/>
</dbReference>
<dbReference type="InterPro" id="IPR007243">
    <property type="entry name" value="Atg6/Beclin"/>
</dbReference>
<keyword evidence="4" id="KW-1185">Reference proteome</keyword>
<comment type="caution">
    <text evidence="3">The sequence shown here is derived from an EMBL/GenBank/DDBJ whole genome shotgun (WGS) entry which is preliminary data.</text>
</comment>
<dbReference type="GO" id="GO:0000407">
    <property type="term" value="C:phagophore assembly site"/>
    <property type="evidence" value="ECO:0007669"/>
    <property type="project" value="TreeGrafter"/>
</dbReference>
<sequence length="963" mass="108472">MWSKLTHALKPHLSSSTKDEPSVAAAPQGEVMSKVFEQHPNLSMFHPNTNESGVTQPPPGEGNSPSVHSKRNMFKRLSKPMLKDDVERARSPSPFQHSQTLPKKVRNLPEFIDRNDSQSSPVETQEIVRRSSFDMLRPSPPRQPPDTTRSAKGSRKRPSLDLLRQDSPQTSPESMRHKSHSSDSDFMSAEQEKLGSASVRSILRDRNTPGTGQSVRFFSRDAFKVITPDNSQSIDLLEKPQPPLPQGEPAFLEQLAQAAAPSSSTPLTVPRVATSSKPRPKLAGLFSQLDEEAGDNNQADVSDSSFSLPAPSSSQPQTSDPSLFNISQQLDIPQFPPPGLDFNVNAPVFDASFSSSIQDLSFVVKDPALDNKTNRLASPPPLDLKGKGKQQPVNFDESFDEKLPKLPAQLHERSQSFSFGQTVFYSMQQNTDGKSREELESAYPSSDVKPSLDSLDLPSATSSPPFSKVRTRSISDTAFQDMLSKGANSGRPEADINDESSSNLVVYGSSEPDPFSANANTYYTPQVMIPITPPRGAPRHIRKTSKEESVIMSLQTELALKAELCSQYETDLKARDELVEILGKRLSDIEKDESKRKNALKSWKKKVQELERTCRQLEEAMDRSRMESMERSIMDEASGEALRMLHRQIAGLEREKTDWLKREHGLKEEVETLEALVKERSEDVMNLKETLWSRDESDLMLKEGIKEAKEQIDMIGNISMVGVDEDELRRLMAENQKTSEETQRFRIREIELMQELEELRTKYEGVEVQTKRLEEQVEGLTGQLKTKDEEHATLKTELEAQWQHTAKMNEEIGTLEQENAQLIAEKDALKADVESLDNQITNLENQWTDDENKREELETELQEAWNLKDALEQESNRVRFTIIYRRIFYTDQIPSSSKMPSNTNEKLSTSFAMRFTNTRPVLPSSKKRRSSPMKKSPASRITFVNAMMNSLSTLNASSATKRK</sequence>
<dbReference type="GO" id="GO:0034272">
    <property type="term" value="C:phosphatidylinositol 3-kinase complex, class III, type II"/>
    <property type="evidence" value="ECO:0007669"/>
    <property type="project" value="TreeGrafter"/>
</dbReference>
<dbReference type="PANTHER" id="PTHR12768">
    <property type="entry name" value="BECLIN 1"/>
    <property type="match status" value="1"/>
</dbReference>
<dbReference type="EMBL" id="MU157850">
    <property type="protein sequence ID" value="KAF9528858.1"/>
    <property type="molecule type" value="Genomic_DNA"/>
</dbReference>
<dbReference type="GO" id="GO:0045324">
    <property type="term" value="P:late endosome to vacuole transport"/>
    <property type="evidence" value="ECO:0007669"/>
    <property type="project" value="TreeGrafter"/>
</dbReference>
<feature type="coiled-coil region" evidence="1">
    <location>
        <begin position="600"/>
        <end position="690"/>
    </location>
</feature>
<feature type="compositionally biased region" description="Basic residues" evidence="2">
    <location>
        <begin position="68"/>
        <end position="78"/>
    </location>
</feature>
<feature type="compositionally biased region" description="Basic and acidic residues" evidence="2">
    <location>
        <begin position="174"/>
        <end position="183"/>
    </location>
</feature>
<keyword evidence="1" id="KW-0175">Coiled coil</keyword>
<dbReference type="OrthoDB" id="2593174at2759"/>
<name>A0A9P6JQH5_9AGAR</name>
<feature type="region of interest" description="Disordered" evidence="2">
    <location>
        <begin position="918"/>
        <end position="940"/>
    </location>
</feature>
<organism evidence="3 4">
    <name type="scientific">Crepidotus variabilis</name>
    <dbReference type="NCBI Taxonomy" id="179855"/>
    <lineage>
        <taxon>Eukaryota</taxon>
        <taxon>Fungi</taxon>
        <taxon>Dikarya</taxon>
        <taxon>Basidiomycota</taxon>
        <taxon>Agaricomycotina</taxon>
        <taxon>Agaricomycetes</taxon>
        <taxon>Agaricomycetidae</taxon>
        <taxon>Agaricales</taxon>
        <taxon>Agaricineae</taxon>
        <taxon>Crepidotaceae</taxon>
        <taxon>Crepidotus</taxon>
    </lineage>
</organism>
<dbReference type="PANTHER" id="PTHR12768:SF4">
    <property type="entry name" value="BECLIN-1"/>
    <property type="match status" value="1"/>
</dbReference>
<gene>
    <name evidence="3" type="ORF">CPB83DRAFT_301400</name>
</gene>
<proteinExistence type="predicted"/>
<dbReference type="GO" id="GO:0000423">
    <property type="term" value="P:mitophagy"/>
    <property type="evidence" value="ECO:0007669"/>
    <property type="project" value="TreeGrafter"/>
</dbReference>
<reference evidence="3" key="1">
    <citation type="submission" date="2020-11" db="EMBL/GenBank/DDBJ databases">
        <authorList>
            <consortium name="DOE Joint Genome Institute"/>
            <person name="Ahrendt S."/>
            <person name="Riley R."/>
            <person name="Andreopoulos W."/>
            <person name="Labutti K."/>
            <person name="Pangilinan J."/>
            <person name="Ruiz-Duenas F.J."/>
            <person name="Barrasa J.M."/>
            <person name="Sanchez-Garcia M."/>
            <person name="Camarero S."/>
            <person name="Miyauchi S."/>
            <person name="Serrano A."/>
            <person name="Linde D."/>
            <person name="Babiker R."/>
            <person name="Drula E."/>
            <person name="Ayuso-Fernandez I."/>
            <person name="Pacheco R."/>
            <person name="Padilla G."/>
            <person name="Ferreira P."/>
            <person name="Barriuso J."/>
            <person name="Kellner H."/>
            <person name="Castanera R."/>
            <person name="Alfaro M."/>
            <person name="Ramirez L."/>
            <person name="Pisabarro A.G."/>
            <person name="Kuo A."/>
            <person name="Tritt A."/>
            <person name="Lipzen A."/>
            <person name="He G."/>
            <person name="Yan M."/>
            <person name="Ng V."/>
            <person name="Cullen D."/>
            <person name="Martin F."/>
            <person name="Rosso M.-N."/>
            <person name="Henrissat B."/>
            <person name="Hibbett D."/>
            <person name="Martinez A.T."/>
            <person name="Grigoriev I.V."/>
        </authorList>
    </citation>
    <scope>NUCLEOTIDE SEQUENCE</scope>
    <source>
        <strain evidence="3">CBS 506.95</strain>
    </source>
</reference>
<evidence type="ECO:0000256" key="1">
    <source>
        <dbReference type="SAM" id="Coils"/>
    </source>
</evidence>
<feature type="compositionally biased region" description="Polar residues" evidence="2">
    <location>
        <begin position="46"/>
        <end position="55"/>
    </location>
</feature>
<feature type="compositionally biased region" description="Low complexity" evidence="2">
    <location>
        <begin position="302"/>
        <end position="323"/>
    </location>
</feature>
<feature type="region of interest" description="Disordered" evidence="2">
    <location>
        <begin position="428"/>
        <end position="472"/>
    </location>
</feature>